<dbReference type="OrthoDB" id="9812661at2"/>
<gene>
    <name evidence="17" type="ORF">CPT03_13045</name>
</gene>
<dbReference type="GO" id="GO:0015648">
    <property type="term" value="F:lipid-linked peptidoglycan transporter activity"/>
    <property type="evidence" value="ECO:0007669"/>
    <property type="project" value="TreeGrafter"/>
</dbReference>
<dbReference type="GO" id="GO:0032153">
    <property type="term" value="C:cell division site"/>
    <property type="evidence" value="ECO:0007669"/>
    <property type="project" value="TreeGrafter"/>
</dbReference>
<feature type="transmembrane region" description="Helical" evidence="16">
    <location>
        <begin position="343"/>
        <end position="365"/>
    </location>
</feature>
<dbReference type="EMBL" id="CP024091">
    <property type="protein sequence ID" value="ATP59236.1"/>
    <property type="molecule type" value="Genomic_DNA"/>
</dbReference>
<evidence type="ECO:0000256" key="13">
    <source>
        <dbReference type="ARBA" id="ARBA00041418"/>
    </source>
</evidence>
<feature type="transmembrane region" description="Helical" evidence="16">
    <location>
        <begin position="81"/>
        <end position="99"/>
    </location>
</feature>
<comment type="similarity">
    <text evidence="11">Belongs to the SEDS family. FtsW subfamily.</text>
</comment>
<evidence type="ECO:0000256" key="1">
    <source>
        <dbReference type="ARBA" id="ARBA00004141"/>
    </source>
</evidence>
<dbReference type="GO" id="GO:0005886">
    <property type="term" value="C:plasma membrane"/>
    <property type="evidence" value="ECO:0007669"/>
    <property type="project" value="TreeGrafter"/>
</dbReference>
<comment type="catalytic activity">
    <reaction evidence="15">
        <text>[GlcNAc-(1-&gt;4)-Mur2Ac(oyl-L-Ala-gamma-D-Glu-L-Lys-D-Ala-D-Ala)](n)-di-trans,octa-cis-undecaprenyl diphosphate + beta-D-GlcNAc-(1-&gt;4)-Mur2Ac(oyl-L-Ala-gamma-D-Glu-L-Lys-D-Ala-D-Ala)-di-trans,octa-cis-undecaprenyl diphosphate = [GlcNAc-(1-&gt;4)-Mur2Ac(oyl-L-Ala-gamma-D-Glu-L-Lys-D-Ala-D-Ala)](n+1)-di-trans,octa-cis-undecaprenyl diphosphate + di-trans,octa-cis-undecaprenyl diphosphate + H(+)</text>
        <dbReference type="Rhea" id="RHEA:23708"/>
        <dbReference type="Rhea" id="RHEA-COMP:9602"/>
        <dbReference type="Rhea" id="RHEA-COMP:9603"/>
        <dbReference type="ChEBI" id="CHEBI:15378"/>
        <dbReference type="ChEBI" id="CHEBI:58405"/>
        <dbReference type="ChEBI" id="CHEBI:60033"/>
        <dbReference type="ChEBI" id="CHEBI:78435"/>
        <dbReference type="EC" id="2.4.99.28"/>
    </reaction>
</comment>
<evidence type="ECO:0000256" key="7">
    <source>
        <dbReference type="ARBA" id="ARBA00022989"/>
    </source>
</evidence>
<feature type="transmembrane region" description="Helical" evidence="16">
    <location>
        <begin position="12"/>
        <end position="32"/>
    </location>
</feature>
<dbReference type="GO" id="GO:0008955">
    <property type="term" value="F:peptidoglycan glycosyltransferase activity"/>
    <property type="evidence" value="ECO:0007669"/>
    <property type="project" value="UniProtKB-EC"/>
</dbReference>
<evidence type="ECO:0000256" key="10">
    <source>
        <dbReference type="ARBA" id="ARBA00033270"/>
    </source>
</evidence>
<dbReference type="AlphaFoldDB" id="A0A2D1UCC5"/>
<evidence type="ECO:0000256" key="9">
    <source>
        <dbReference type="ARBA" id="ARBA00032370"/>
    </source>
</evidence>
<reference evidence="17 18" key="1">
    <citation type="submission" date="2017-10" db="EMBL/GenBank/DDBJ databases">
        <title>Whole genome of Pedobacter ginsengisoli T01R-27 isolated from tomato rhizosphere.</title>
        <authorList>
            <person name="Weon H.-Y."/>
            <person name="Lee S.A."/>
            <person name="Sang M.K."/>
            <person name="Song J."/>
        </authorList>
    </citation>
    <scope>NUCLEOTIDE SEQUENCE [LARGE SCALE GENOMIC DNA]</scope>
    <source>
        <strain evidence="17 18">T01R-27</strain>
    </source>
</reference>
<sequence>MNKILDKTKGDRWIWLIIILLSLISVLVVYSSTSTLAFKRGVGVEKLLLTKHVIFVLIGIAMIYIAHLLDYRYYAGISKVLMVITIPLLVYTLIFGANVNDASRWVKIPLIGLTFQTSDLAKLALITFLARMLTRKQENIKDVKEAFIPIMGSVCVVFVLIAWANMSTALMLFGVSILLLIIGRISIKQIMMVCAGGFVLLLFVAFLGPRREVYKSRIETYMHPERQNSDKTFQSDHSKIALASGGVFGKGPGNSIEKNFLPHPYSDFVFAMIIEEYGTIGGIIVMSLYLVLLYRCIKIVTRAPKAFGALLAAGLSFSLTIQAFANMAVAVGLGPVTGVPLPLVSMGGTSLLFTSIAFGIILSVSKDVEENSSKKVIVGEIPAMA</sequence>
<evidence type="ECO:0000256" key="6">
    <source>
        <dbReference type="ARBA" id="ARBA00022984"/>
    </source>
</evidence>
<keyword evidence="2" id="KW-0328">Glycosyltransferase</keyword>
<evidence type="ECO:0000256" key="16">
    <source>
        <dbReference type="SAM" id="Phobius"/>
    </source>
</evidence>
<accession>A0A2D1UCC5</accession>
<feature type="transmembrane region" description="Helical" evidence="16">
    <location>
        <begin position="190"/>
        <end position="208"/>
    </location>
</feature>
<evidence type="ECO:0000256" key="5">
    <source>
        <dbReference type="ARBA" id="ARBA00022960"/>
    </source>
</evidence>
<evidence type="ECO:0000256" key="12">
    <source>
        <dbReference type="ARBA" id="ARBA00041185"/>
    </source>
</evidence>
<feature type="transmembrane region" description="Helical" evidence="16">
    <location>
        <begin position="268"/>
        <end position="294"/>
    </location>
</feature>
<dbReference type="KEGG" id="pgs:CPT03_13045"/>
<keyword evidence="6" id="KW-0573">Peptidoglycan synthesis</keyword>
<evidence type="ECO:0000256" key="2">
    <source>
        <dbReference type="ARBA" id="ARBA00022676"/>
    </source>
</evidence>
<keyword evidence="5" id="KW-0133">Cell shape</keyword>
<evidence type="ECO:0000256" key="15">
    <source>
        <dbReference type="ARBA" id="ARBA00049902"/>
    </source>
</evidence>
<protein>
    <recommendedName>
        <fullName evidence="12">Probable peptidoglycan glycosyltransferase FtsW</fullName>
        <ecNumber evidence="14">2.4.99.28</ecNumber>
    </recommendedName>
    <alternativeName>
        <fullName evidence="13">Cell division protein FtsW</fullName>
    </alternativeName>
    <alternativeName>
        <fullName evidence="10">Cell wall polymerase</fullName>
    </alternativeName>
    <alternativeName>
        <fullName evidence="9">Peptidoglycan polymerase</fullName>
    </alternativeName>
</protein>
<evidence type="ECO:0000256" key="8">
    <source>
        <dbReference type="ARBA" id="ARBA00023136"/>
    </source>
</evidence>
<dbReference type="GO" id="GO:0009252">
    <property type="term" value="P:peptidoglycan biosynthetic process"/>
    <property type="evidence" value="ECO:0007669"/>
    <property type="project" value="UniProtKB-KW"/>
</dbReference>
<dbReference type="GO" id="GO:0008360">
    <property type="term" value="P:regulation of cell shape"/>
    <property type="evidence" value="ECO:0007669"/>
    <property type="project" value="UniProtKB-KW"/>
</dbReference>
<keyword evidence="3" id="KW-0808">Transferase</keyword>
<name>A0A2D1UCC5_9SPHI</name>
<keyword evidence="4 16" id="KW-0812">Transmembrane</keyword>
<organism evidence="17 18">
    <name type="scientific">Pedobacter ginsengisoli</name>
    <dbReference type="NCBI Taxonomy" id="363852"/>
    <lineage>
        <taxon>Bacteria</taxon>
        <taxon>Pseudomonadati</taxon>
        <taxon>Bacteroidota</taxon>
        <taxon>Sphingobacteriia</taxon>
        <taxon>Sphingobacteriales</taxon>
        <taxon>Sphingobacteriaceae</taxon>
        <taxon>Pedobacter</taxon>
    </lineage>
</organism>
<keyword evidence="7 16" id="KW-1133">Transmembrane helix</keyword>
<keyword evidence="18" id="KW-1185">Reference proteome</keyword>
<evidence type="ECO:0000256" key="14">
    <source>
        <dbReference type="ARBA" id="ARBA00044770"/>
    </source>
</evidence>
<feature type="transmembrane region" description="Helical" evidence="16">
    <location>
        <begin position="146"/>
        <end position="163"/>
    </location>
</feature>
<feature type="transmembrane region" description="Helical" evidence="16">
    <location>
        <begin position="111"/>
        <end position="134"/>
    </location>
</feature>
<evidence type="ECO:0000256" key="4">
    <source>
        <dbReference type="ARBA" id="ARBA00022692"/>
    </source>
</evidence>
<feature type="transmembrane region" description="Helical" evidence="16">
    <location>
        <begin position="306"/>
        <end position="331"/>
    </location>
</feature>
<proteinExistence type="inferred from homology"/>
<dbReference type="Proteomes" id="UP000223749">
    <property type="component" value="Chromosome"/>
</dbReference>
<dbReference type="PANTHER" id="PTHR30474:SF2">
    <property type="entry name" value="PEPTIDOGLYCAN GLYCOSYLTRANSFERASE FTSW-RELATED"/>
    <property type="match status" value="1"/>
</dbReference>
<evidence type="ECO:0000313" key="17">
    <source>
        <dbReference type="EMBL" id="ATP59236.1"/>
    </source>
</evidence>
<comment type="subcellular location">
    <subcellularLocation>
        <location evidence="1">Membrane</location>
        <topology evidence="1">Multi-pass membrane protein</topology>
    </subcellularLocation>
</comment>
<dbReference type="InterPro" id="IPR001182">
    <property type="entry name" value="FtsW/RodA"/>
</dbReference>
<feature type="transmembrane region" description="Helical" evidence="16">
    <location>
        <begin position="52"/>
        <end position="69"/>
    </location>
</feature>
<evidence type="ECO:0000256" key="3">
    <source>
        <dbReference type="ARBA" id="ARBA00022679"/>
    </source>
</evidence>
<dbReference type="EC" id="2.4.99.28" evidence="14"/>
<keyword evidence="8 16" id="KW-0472">Membrane</keyword>
<dbReference type="PANTHER" id="PTHR30474">
    <property type="entry name" value="CELL CYCLE PROTEIN"/>
    <property type="match status" value="1"/>
</dbReference>
<dbReference type="Pfam" id="PF01098">
    <property type="entry name" value="FTSW_RODA_SPOVE"/>
    <property type="match status" value="1"/>
</dbReference>
<dbReference type="GO" id="GO:0051301">
    <property type="term" value="P:cell division"/>
    <property type="evidence" value="ECO:0007669"/>
    <property type="project" value="UniProtKB-KW"/>
</dbReference>
<evidence type="ECO:0000313" key="18">
    <source>
        <dbReference type="Proteomes" id="UP000223749"/>
    </source>
</evidence>
<feature type="transmembrane region" description="Helical" evidence="16">
    <location>
        <begin position="169"/>
        <end position="185"/>
    </location>
</feature>
<keyword evidence="17" id="KW-0131">Cell cycle</keyword>
<evidence type="ECO:0000256" key="11">
    <source>
        <dbReference type="ARBA" id="ARBA00038053"/>
    </source>
</evidence>
<keyword evidence="17" id="KW-0132">Cell division</keyword>